<evidence type="ECO:0000313" key="4">
    <source>
        <dbReference type="Proteomes" id="UP001500236"/>
    </source>
</evidence>
<evidence type="ECO:0000313" key="3">
    <source>
        <dbReference type="EMBL" id="GAA3073787.1"/>
    </source>
</evidence>
<dbReference type="RefSeq" id="WP_344683292.1">
    <property type="nucleotide sequence ID" value="NZ_BAAAVT010000020.1"/>
</dbReference>
<dbReference type="EMBL" id="BAAAVT010000020">
    <property type="protein sequence ID" value="GAA3073787.1"/>
    <property type="molecule type" value="Genomic_DNA"/>
</dbReference>
<name>A0ABP6M700_9MICC</name>
<gene>
    <name evidence="3" type="ORF">GCM10010529_27140</name>
</gene>
<proteinExistence type="predicted"/>
<keyword evidence="2" id="KW-0804">Transcription</keyword>
<dbReference type="InterPro" id="IPR041916">
    <property type="entry name" value="Anti_sigma_zinc_sf"/>
</dbReference>
<evidence type="ECO:0008006" key="5">
    <source>
        <dbReference type="Google" id="ProtNLM"/>
    </source>
</evidence>
<protein>
    <recommendedName>
        <fullName evidence="5">Zinc-finger domain-containing protein</fullName>
    </recommendedName>
</protein>
<evidence type="ECO:0000256" key="1">
    <source>
        <dbReference type="ARBA" id="ARBA00023015"/>
    </source>
</evidence>
<organism evidence="3 4">
    <name type="scientific">Nesterenkonia aethiopica</name>
    <dbReference type="NCBI Taxonomy" id="269144"/>
    <lineage>
        <taxon>Bacteria</taxon>
        <taxon>Bacillati</taxon>
        <taxon>Actinomycetota</taxon>
        <taxon>Actinomycetes</taxon>
        <taxon>Micrococcales</taxon>
        <taxon>Micrococcaceae</taxon>
        <taxon>Nesterenkonia</taxon>
    </lineage>
</organism>
<comment type="caution">
    <text evidence="3">The sequence shown here is derived from an EMBL/GenBank/DDBJ whole genome shotgun (WGS) entry which is preliminary data.</text>
</comment>
<dbReference type="Proteomes" id="UP001500236">
    <property type="component" value="Unassembled WGS sequence"/>
</dbReference>
<reference evidence="4" key="1">
    <citation type="journal article" date="2019" name="Int. J. Syst. Evol. Microbiol.">
        <title>The Global Catalogue of Microorganisms (GCM) 10K type strain sequencing project: providing services to taxonomists for standard genome sequencing and annotation.</title>
        <authorList>
            <consortium name="The Broad Institute Genomics Platform"/>
            <consortium name="The Broad Institute Genome Sequencing Center for Infectious Disease"/>
            <person name="Wu L."/>
            <person name="Ma J."/>
        </authorList>
    </citation>
    <scope>NUCLEOTIDE SEQUENCE [LARGE SCALE GENOMIC DNA]</scope>
    <source>
        <strain evidence="4">JCM 14309</strain>
    </source>
</reference>
<sequence length="224" mass="22556">MPDAHPDPHLLTDLALGTGDAESTAPLVDHVSHCPSCRRTVAELLDAVEAVLPAAPRAAPAPGLESRVLAGLGVEPSSFPTVAPAPGSTGRLRKALLPSAAAVTGLTIGAGIMWGVLGGQPAAGPEDAAGIPLVAADEDDADPVGEVSRAYGESGAVLVIDVVAAPEGRAVTCLVRLADGTVQEVGEWPLGEGGGTWVVADRDPGVVEVLLIDQDGQRWASSRL</sequence>
<dbReference type="Gene3D" id="1.10.10.1320">
    <property type="entry name" value="Anti-sigma factor, zinc-finger domain"/>
    <property type="match status" value="1"/>
</dbReference>
<accession>A0ABP6M700</accession>
<evidence type="ECO:0000256" key="2">
    <source>
        <dbReference type="ARBA" id="ARBA00023163"/>
    </source>
</evidence>
<keyword evidence="4" id="KW-1185">Reference proteome</keyword>
<keyword evidence="1" id="KW-0805">Transcription regulation</keyword>